<dbReference type="Pfam" id="PF04389">
    <property type="entry name" value="Peptidase_M28"/>
    <property type="match status" value="1"/>
</dbReference>
<feature type="region of interest" description="Disordered" evidence="4">
    <location>
        <begin position="1"/>
        <end position="40"/>
    </location>
</feature>
<dbReference type="Gene3D" id="3.50.30.30">
    <property type="match status" value="1"/>
</dbReference>
<dbReference type="CTD" id="254827"/>
<comment type="similarity">
    <text evidence="2">Belongs to the peptidase M28 family. M28B subfamily.</text>
</comment>
<proteinExistence type="inferred from homology"/>
<keyword evidence="5" id="KW-0472">Membrane</keyword>
<evidence type="ECO:0000259" key="6">
    <source>
        <dbReference type="Pfam" id="PF04253"/>
    </source>
</evidence>
<evidence type="ECO:0000256" key="3">
    <source>
        <dbReference type="ARBA" id="ARBA00022968"/>
    </source>
</evidence>
<keyword evidence="5" id="KW-0812">Transmembrane</keyword>
<keyword evidence="3" id="KW-0735">Signal-anchor</keyword>
<evidence type="ECO:0000256" key="4">
    <source>
        <dbReference type="SAM" id="MobiDB-lite"/>
    </source>
</evidence>
<dbReference type="SUPFAM" id="SSF52025">
    <property type="entry name" value="PA domain"/>
    <property type="match status" value="1"/>
</dbReference>
<feature type="domain" description="Peptidase M28" evidence="7">
    <location>
        <begin position="431"/>
        <end position="592"/>
    </location>
</feature>
<feature type="compositionally biased region" description="Polar residues" evidence="4">
    <location>
        <begin position="24"/>
        <end position="33"/>
    </location>
</feature>
<dbReference type="PANTHER" id="PTHR10404:SF32">
    <property type="entry name" value="INACTIVE N-ACETYLATED-ALPHA-LINKED ACIDIC DIPEPTIDASE-LIKE PROTEIN 2"/>
    <property type="match status" value="1"/>
</dbReference>
<evidence type="ECO:0000259" key="7">
    <source>
        <dbReference type="Pfam" id="PF04389"/>
    </source>
</evidence>
<dbReference type="CDD" id="cd03874">
    <property type="entry name" value="M28_PMSA_TfR_like"/>
    <property type="match status" value="1"/>
</dbReference>
<dbReference type="InterPro" id="IPR046450">
    <property type="entry name" value="PA_dom_sf"/>
</dbReference>
<dbReference type="Gene3D" id="1.20.930.40">
    <property type="entry name" value="Transferrin receptor-like, dimerisation domain"/>
    <property type="match status" value="1"/>
</dbReference>
<dbReference type="SUPFAM" id="SSF53187">
    <property type="entry name" value="Zn-dependent exopeptidases"/>
    <property type="match status" value="1"/>
</dbReference>
<dbReference type="Gene3D" id="3.40.630.10">
    <property type="entry name" value="Zn peptidases"/>
    <property type="match status" value="1"/>
</dbReference>
<dbReference type="RefSeq" id="XP_004834670.1">
    <property type="nucleotide sequence ID" value="XM_004834613.2"/>
</dbReference>
<accession>A0AAX6NQH5</accession>
<name>A0AAX6NQH5_HETGA</name>
<evidence type="ECO:0000256" key="1">
    <source>
        <dbReference type="ARBA" id="ARBA00004606"/>
    </source>
</evidence>
<dbReference type="SUPFAM" id="SSF47672">
    <property type="entry name" value="Transferrin receptor-like dimerisation domain"/>
    <property type="match status" value="1"/>
</dbReference>
<dbReference type="Pfam" id="PF04253">
    <property type="entry name" value="TFR_dimer"/>
    <property type="match status" value="1"/>
</dbReference>
<dbReference type="PANTHER" id="PTHR10404">
    <property type="entry name" value="N-ACETYLATED-ALPHA-LINKED ACIDIC DIPEPTIDASE"/>
    <property type="match status" value="1"/>
</dbReference>
<sequence length="795" mass="88538">MGENEAKSPNTSLQGKKMAYQKVSADQSMSGRSQFLDGDDLQGTALDLEWDMEKELEEPGFDQFQLDSSENENQGHPESVDLNLDSIQPATSPKGRFQQLQEETDYFSHYTRSAPKSNRCNICHFLKIFCTATILFILGILIGYYAHTNCPSDASSSGTVDPQLYQEILKKIQAEDIKKSFRNFVELYKSEDDMEMSKTIKTHWTALGLEDVQFVNYSVLLNLPGPWPSTVTLISSGQCFHPNGQPCSERARKDSSPDLLYSYAAYSAKGTLKAEVIDVSYGTADDLKRIKKVKNVTNHIALMKLGKLPLLYKISLLEQTGFGGVLLYIDPCDLPKTVNSNYDTFMVSLNPGGDPTTPGYPSVDGSFRQNQSNLTSLLVQPISASLVAKLISLPTAGTKSEICSPLELPHNEIRIVSMKVQTVTKFQTVTNVVGYVKGLASPDRYIIVGSHHHTVYSYNGQEWASSTAIITAFIQALMLRVKRGWRPDRTIVFCAWGGTTLGNIGSYEWGEDFKKILQKNVVAYVSLHSPVRGNSSLHPVASPSLQQLVVEKNKFNCDRRIQCPETNVSSVQIQGDADYFINHLGVPTVQFTYEDISALEGPSFLSEAAFPQHAIKIEEIDPFFNLHETIAKLSGEMILQIANEPVLPFNALDIALEVQNSLKGDRLSAHHLLAAASCLRESAELFQSEEMRPANDPKERAPIRVRMLNDILQDMEKSFLVRQVPPGFYRNILYHMDEKTSQFSILVEAWEHCNSLASNETLQGALSEVLNSINSAQVYFKVGLEVFESFLVAKT</sequence>
<evidence type="ECO:0000313" key="9">
    <source>
        <dbReference type="RefSeq" id="XP_004834670.1"/>
    </source>
</evidence>
<evidence type="ECO:0000256" key="2">
    <source>
        <dbReference type="ARBA" id="ARBA00005634"/>
    </source>
</evidence>
<dbReference type="GeneID" id="101707025"/>
<dbReference type="InterPro" id="IPR039373">
    <property type="entry name" value="Peptidase_M28B"/>
</dbReference>
<dbReference type="InterPro" id="IPR007365">
    <property type="entry name" value="TFR-like_dimer_dom"/>
</dbReference>
<dbReference type="CDD" id="cd02131">
    <property type="entry name" value="PA_hNAALADL2_like"/>
    <property type="match status" value="1"/>
</dbReference>
<keyword evidence="5" id="KW-1133">Transmembrane helix</keyword>
<keyword evidence="8" id="KW-1185">Reference proteome</keyword>
<dbReference type="AlphaFoldDB" id="A0AAX6NQH5"/>
<dbReference type="InterPro" id="IPR036757">
    <property type="entry name" value="TFR-like_dimer_dom_sf"/>
</dbReference>
<reference evidence="9" key="1">
    <citation type="submission" date="2025-08" db="UniProtKB">
        <authorList>
            <consortium name="RefSeq"/>
        </authorList>
    </citation>
    <scope>IDENTIFICATION</scope>
</reference>
<gene>
    <name evidence="9" type="primary">Naaladl2</name>
</gene>
<feature type="domain" description="Transferrin receptor-like dimerisation" evidence="6">
    <location>
        <begin position="668"/>
        <end position="779"/>
    </location>
</feature>
<feature type="transmembrane region" description="Helical" evidence="5">
    <location>
        <begin position="125"/>
        <end position="146"/>
    </location>
</feature>
<dbReference type="InterPro" id="IPR007484">
    <property type="entry name" value="Peptidase_M28"/>
</dbReference>
<comment type="subcellular location">
    <subcellularLocation>
        <location evidence="1">Membrane</location>
        <topology evidence="1">Single-pass type II membrane protein</topology>
    </subcellularLocation>
</comment>
<dbReference type="FunFam" id="3.50.30.30:FF:000028">
    <property type="entry name" value="N-acetylated alpha-linked acidic dipeptidase like 2"/>
    <property type="match status" value="1"/>
</dbReference>
<dbReference type="KEGG" id="hgl:101707025"/>
<protein>
    <submittedName>
        <fullName evidence="9">Inactive N-acetylated-alpha-linked acidic dipeptidase-like protein 2 isoform X1</fullName>
    </submittedName>
</protein>
<organism evidence="8 9">
    <name type="scientific">Heterocephalus glaber</name>
    <name type="common">Naked mole rat</name>
    <dbReference type="NCBI Taxonomy" id="10181"/>
    <lineage>
        <taxon>Eukaryota</taxon>
        <taxon>Metazoa</taxon>
        <taxon>Chordata</taxon>
        <taxon>Craniata</taxon>
        <taxon>Vertebrata</taxon>
        <taxon>Euteleostomi</taxon>
        <taxon>Mammalia</taxon>
        <taxon>Eutheria</taxon>
        <taxon>Euarchontoglires</taxon>
        <taxon>Glires</taxon>
        <taxon>Rodentia</taxon>
        <taxon>Hystricomorpha</taxon>
        <taxon>Bathyergidae</taxon>
        <taxon>Heterocephalus</taxon>
    </lineage>
</organism>
<dbReference type="GO" id="GO:0016020">
    <property type="term" value="C:membrane"/>
    <property type="evidence" value="ECO:0007669"/>
    <property type="project" value="UniProtKB-SubCell"/>
</dbReference>
<evidence type="ECO:0000313" key="8">
    <source>
        <dbReference type="Proteomes" id="UP000694906"/>
    </source>
</evidence>
<evidence type="ECO:0000256" key="5">
    <source>
        <dbReference type="SAM" id="Phobius"/>
    </source>
</evidence>
<dbReference type="Proteomes" id="UP000694906">
    <property type="component" value="Unplaced"/>
</dbReference>